<dbReference type="EMBL" id="CP133659">
    <property type="protein sequence ID" value="WMW66366.1"/>
    <property type="molecule type" value="Genomic_DNA"/>
</dbReference>
<sequence>MIKSSRVLVVVLTAMVTVFCSPSEGKTVYCSNCSTKFVQALDRVTNVSQLSTMMSQLDNDVAQTAHQLRMVQQNVEQYENMMKNTKNLDPSVLSEMQGEFRRMGNLIRELDTRKAEADAAARKYQEMYPDQAAIGGMGQGEYQQQWDSWAAENDRAAQATYQMSSKQLGDLQDADEYDARVQELLNTPEGRMEAIQAGNQLSAMALQESRSLRALLATQAQQQAQAAAMEQKEKQAQEEHDRKLRKRTDLLGVRTAPLP</sequence>
<evidence type="ECO:0000313" key="3">
    <source>
        <dbReference type="EMBL" id="WMW66366.1"/>
    </source>
</evidence>
<protein>
    <submittedName>
        <fullName evidence="3">P-type conjugative transfer protein TrbJ</fullName>
    </submittedName>
</protein>
<evidence type="ECO:0000313" key="4">
    <source>
        <dbReference type="Proteomes" id="UP001180616"/>
    </source>
</evidence>
<dbReference type="NCBIfam" id="TIGR02780">
    <property type="entry name" value="TrbJ_Ti"/>
    <property type="match status" value="1"/>
</dbReference>
<accession>A0ABY9R3M8</accession>
<feature type="coiled-coil region" evidence="1">
    <location>
        <begin position="61"/>
        <end position="127"/>
    </location>
</feature>
<gene>
    <name evidence="3" type="primary">trbJ</name>
    <name evidence="3" type="ORF">KPS_000933</name>
</gene>
<evidence type="ECO:0000256" key="1">
    <source>
        <dbReference type="SAM" id="Coils"/>
    </source>
</evidence>
<keyword evidence="4" id="KW-1185">Reference proteome</keyword>
<dbReference type="RefSeq" id="WP_309542269.1">
    <property type="nucleotide sequence ID" value="NZ_CP133659.1"/>
</dbReference>
<feature type="region of interest" description="Disordered" evidence="2">
    <location>
        <begin position="222"/>
        <end position="259"/>
    </location>
</feature>
<dbReference type="Proteomes" id="UP001180616">
    <property type="component" value="Chromosome"/>
</dbReference>
<name>A0ABY9R3M8_9BACT</name>
<feature type="compositionally biased region" description="Basic and acidic residues" evidence="2">
    <location>
        <begin position="230"/>
        <end position="242"/>
    </location>
</feature>
<proteinExistence type="predicted"/>
<organism evidence="3 4">
    <name type="scientific">Nitratidesulfovibrio liaohensis</name>
    <dbReference type="NCBI Taxonomy" id="2604158"/>
    <lineage>
        <taxon>Bacteria</taxon>
        <taxon>Pseudomonadati</taxon>
        <taxon>Thermodesulfobacteriota</taxon>
        <taxon>Desulfovibrionia</taxon>
        <taxon>Desulfovibrionales</taxon>
        <taxon>Desulfovibrionaceae</taxon>
        <taxon>Nitratidesulfovibrio</taxon>
    </lineage>
</organism>
<keyword evidence="1" id="KW-0175">Coiled coil</keyword>
<evidence type="ECO:0000256" key="2">
    <source>
        <dbReference type="SAM" id="MobiDB-lite"/>
    </source>
</evidence>
<dbReference type="InterPro" id="IPR014147">
    <property type="entry name" value="T4SS_TrbJ"/>
</dbReference>
<reference evidence="3" key="1">
    <citation type="submission" date="2023-09" db="EMBL/GenBank/DDBJ databases">
        <authorList>
            <consortium name="CW5 consortium"/>
            <person name="Lu C.-W."/>
        </authorList>
    </citation>
    <scope>NUCLEOTIDE SEQUENCE</scope>
    <source>
        <strain evidence="3">KPS</strain>
    </source>
</reference>